<reference evidence="1" key="2">
    <citation type="submission" date="2021-12" db="EMBL/GenBank/DDBJ databases">
        <title>Resequencing data analysis of finger millet.</title>
        <authorList>
            <person name="Hatakeyama M."/>
            <person name="Aluri S."/>
            <person name="Balachadran M.T."/>
            <person name="Sivarajan S.R."/>
            <person name="Poveda L."/>
            <person name="Shimizu-Inatsugi R."/>
            <person name="Schlapbach R."/>
            <person name="Sreeman S.M."/>
            <person name="Shimizu K.K."/>
        </authorList>
    </citation>
    <scope>NUCLEOTIDE SEQUENCE</scope>
</reference>
<reference evidence="1" key="1">
    <citation type="journal article" date="2018" name="DNA Res.">
        <title>Multiple hybrid de novo genome assembly of finger millet, an orphan allotetraploid crop.</title>
        <authorList>
            <person name="Hatakeyama M."/>
            <person name="Aluri S."/>
            <person name="Balachadran M.T."/>
            <person name="Sivarajan S.R."/>
            <person name="Patrignani A."/>
            <person name="Gruter S."/>
            <person name="Poveda L."/>
            <person name="Shimizu-Inatsugi R."/>
            <person name="Baeten J."/>
            <person name="Francoijs K.J."/>
            <person name="Nataraja K.N."/>
            <person name="Reddy Y.A.N."/>
            <person name="Phadnis S."/>
            <person name="Ravikumar R.L."/>
            <person name="Schlapbach R."/>
            <person name="Sreeman S.M."/>
            <person name="Shimizu K.K."/>
        </authorList>
    </citation>
    <scope>NUCLEOTIDE SEQUENCE</scope>
</reference>
<dbReference type="EMBL" id="BQKI01000071">
    <property type="protein sequence ID" value="GJN15194.1"/>
    <property type="molecule type" value="Genomic_DNA"/>
</dbReference>
<proteinExistence type="predicted"/>
<keyword evidence="2" id="KW-1185">Reference proteome</keyword>
<protein>
    <submittedName>
        <fullName evidence="1">Uncharacterized protein</fullName>
    </submittedName>
</protein>
<dbReference type="PANTHER" id="PTHR33116">
    <property type="entry name" value="REVERSE TRANSCRIPTASE ZINC-BINDING DOMAIN-CONTAINING PROTEIN-RELATED-RELATED"/>
    <property type="match status" value="1"/>
</dbReference>
<gene>
    <name evidence="1" type="primary">gb02088</name>
    <name evidence="1" type="ORF">PR202_gb02088</name>
</gene>
<evidence type="ECO:0000313" key="1">
    <source>
        <dbReference type="EMBL" id="GJN15194.1"/>
    </source>
</evidence>
<comment type="caution">
    <text evidence="1">The sequence shown here is derived from an EMBL/GenBank/DDBJ whole genome shotgun (WGS) entry which is preliminary data.</text>
</comment>
<sequence>MKANEASAACLQSILDLYEGCSGQKINKEKSAVLFSKNTRGGGQREAIKQALQVHSEMINEKYLGLPVFVGRSKKEAFQYLKDKIWQRIQGWKEKLLSKARKEVLIKAVAQAIPTYAMACFDLTKGLCDEISTMISRY</sequence>
<dbReference type="PANTHER" id="PTHR33116:SF86">
    <property type="entry name" value="REVERSE TRANSCRIPTASE DOMAIN-CONTAINING PROTEIN"/>
    <property type="match status" value="1"/>
</dbReference>
<accession>A0AAV5DVV4</accession>
<dbReference type="Proteomes" id="UP001054889">
    <property type="component" value="Unassembled WGS sequence"/>
</dbReference>
<dbReference type="AlphaFoldDB" id="A0AAV5DVV4"/>
<name>A0AAV5DVV4_ELECO</name>
<organism evidence="1 2">
    <name type="scientific">Eleusine coracana subsp. coracana</name>
    <dbReference type="NCBI Taxonomy" id="191504"/>
    <lineage>
        <taxon>Eukaryota</taxon>
        <taxon>Viridiplantae</taxon>
        <taxon>Streptophyta</taxon>
        <taxon>Embryophyta</taxon>
        <taxon>Tracheophyta</taxon>
        <taxon>Spermatophyta</taxon>
        <taxon>Magnoliopsida</taxon>
        <taxon>Liliopsida</taxon>
        <taxon>Poales</taxon>
        <taxon>Poaceae</taxon>
        <taxon>PACMAD clade</taxon>
        <taxon>Chloridoideae</taxon>
        <taxon>Cynodonteae</taxon>
        <taxon>Eleusininae</taxon>
        <taxon>Eleusine</taxon>
    </lineage>
</organism>
<evidence type="ECO:0000313" key="2">
    <source>
        <dbReference type="Proteomes" id="UP001054889"/>
    </source>
</evidence>